<dbReference type="Pfam" id="PF07980">
    <property type="entry name" value="SusD_RagB"/>
    <property type="match status" value="1"/>
</dbReference>
<evidence type="ECO:0000259" key="7">
    <source>
        <dbReference type="Pfam" id="PF14322"/>
    </source>
</evidence>
<dbReference type="RefSeq" id="WP_248480519.1">
    <property type="nucleotide sequence ID" value="NZ_JALPRF010000011.1"/>
</dbReference>
<dbReference type="InterPro" id="IPR012944">
    <property type="entry name" value="SusD_RagB_dom"/>
</dbReference>
<feature type="domain" description="RagB/SusD" evidence="6">
    <location>
        <begin position="447"/>
        <end position="578"/>
    </location>
</feature>
<organism evidence="8 9">
    <name type="scientific">Spirosoma liriopis</name>
    <dbReference type="NCBI Taxonomy" id="2937440"/>
    <lineage>
        <taxon>Bacteria</taxon>
        <taxon>Pseudomonadati</taxon>
        <taxon>Bacteroidota</taxon>
        <taxon>Cytophagia</taxon>
        <taxon>Cytophagales</taxon>
        <taxon>Cytophagaceae</taxon>
        <taxon>Spirosoma</taxon>
    </lineage>
</organism>
<keyword evidence="4" id="KW-0472">Membrane</keyword>
<evidence type="ECO:0000256" key="5">
    <source>
        <dbReference type="ARBA" id="ARBA00023237"/>
    </source>
</evidence>
<sequence>MNSYERAVLPVAMALSLYHRTGDPVFQHLLRRILPMKAYIKLGALALLGLASACKSDFLAEKPYSSYTPVTLNDSLGTDASLVGLYNHVSTIFSYADQQGWPSVWQVGTDVANATANQQGIEIPYYNYALLTPTDGAASFTWNRNYILVNLTNIIINSMDSPTMTSLSTGGKARASAEARFFRAYAYNNLATCFGGVPILTQALTGPKTDFVRATLDEVNKLIVDDLTYAVANLPDIESVRANAGGAKLYGRANKFMAMQLLGEAYLRMGKPELAEPQLQGIISSGRFSLIKRRYGVGTSQPGDFYHDMFIYGNQRRSQGNTEAIWVLEQENPSVVVGGITNNPQQRRVWGPAYYNIVGMSLSDSTGGRGIGRLRLSNWVLYELYGSGDVRNSQYNIRRRFIYNDPSKTATFGKVVPYTGTDTLFSIAPHTTKWYQYNPTDAFGFAMIKDFMLMRLGETYLLLAEAQFKQGKLADAANSINVLRQRAFSSYPNTGQVSSSDITMDFILDERVRELIGEENRRMTLMRTKTLVDRATRLNSNSAVNPIRGLTTTHLLMPIPLGEIQLNKDAVLAQNPGY</sequence>
<keyword evidence="5" id="KW-0998">Cell outer membrane</keyword>
<keyword evidence="9" id="KW-1185">Reference proteome</keyword>
<dbReference type="Proteomes" id="UP001202180">
    <property type="component" value="Unassembled WGS sequence"/>
</dbReference>
<dbReference type="EMBL" id="JALPRF010000011">
    <property type="protein sequence ID" value="MCK8495762.1"/>
    <property type="molecule type" value="Genomic_DNA"/>
</dbReference>
<evidence type="ECO:0000313" key="9">
    <source>
        <dbReference type="Proteomes" id="UP001202180"/>
    </source>
</evidence>
<evidence type="ECO:0000259" key="6">
    <source>
        <dbReference type="Pfam" id="PF07980"/>
    </source>
</evidence>
<evidence type="ECO:0000256" key="3">
    <source>
        <dbReference type="ARBA" id="ARBA00022729"/>
    </source>
</evidence>
<evidence type="ECO:0000313" key="8">
    <source>
        <dbReference type="EMBL" id="MCK8495762.1"/>
    </source>
</evidence>
<dbReference type="Gene3D" id="1.25.40.390">
    <property type="match status" value="1"/>
</dbReference>
<comment type="caution">
    <text evidence="8">The sequence shown here is derived from an EMBL/GenBank/DDBJ whole genome shotgun (WGS) entry which is preliminary data.</text>
</comment>
<evidence type="ECO:0000256" key="4">
    <source>
        <dbReference type="ARBA" id="ARBA00023136"/>
    </source>
</evidence>
<comment type="subcellular location">
    <subcellularLocation>
        <location evidence="1">Cell outer membrane</location>
    </subcellularLocation>
</comment>
<evidence type="ECO:0000256" key="2">
    <source>
        <dbReference type="ARBA" id="ARBA00006275"/>
    </source>
</evidence>
<comment type="similarity">
    <text evidence="2">Belongs to the SusD family.</text>
</comment>
<accession>A0ABT0HUH1</accession>
<dbReference type="InterPro" id="IPR033985">
    <property type="entry name" value="SusD-like_N"/>
</dbReference>
<gene>
    <name evidence="8" type="ORF">M0L20_28105</name>
</gene>
<reference evidence="8 9" key="1">
    <citation type="submission" date="2022-04" db="EMBL/GenBank/DDBJ databases">
        <title>Spirosoma sp. strain RP8 genome sequencing and assembly.</title>
        <authorList>
            <person name="Jung Y."/>
        </authorList>
    </citation>
    <scope>NUCLEOTIDE SEQUENCE [LARGE SCALE GENOMIC DNA]</scope>
    <source>
        <strain evidence="8 9">RP8</strain>
    </source>
</reference>
<dbReference type="SUPFAM" id="SSF48452">
    <property type="entry name" value="TPR-like"/>
    <property type="match status" value="1"/>
</dbReference>
<name>A0ABT0HUH1_9BACT</name>
<protein>
    <submittedName>
        <fullName evidence="8">RagB/SusD family nutrient uptake outer membrane protein</fullName>
    </submittedName>
</protein>
<proteinExistence type="inferred from homology"/>
<keyword evidence="3" id="KW-0732">Signal</keyword>
<dbReference type="InterPro" id="IPR011990">
    <property type="entry name" value="TPR-like_helical_dom_sf"/>
</dbReference>
<evidence type="ECO:0000256" key="1">
    <source>
        <dbReference type="ARBA" id="ARBA00004442"/>
    </source>
</evidence>
<dbReference type="Pfam" id="PF14322">
    <property type="entry name" value="SusD-like_3"/>
    <property type="match status" value="1"/>
</dbReference>
<feature type="domain" description="SusD-like N-terminal" evidence="7">
    <location>
        <begin position="57"/>
        <end position="238"/>
    </location>
</feature>